<keyword evidence="1" id="KW-0472">Membrane</keyword>
<dbReference type="Proteomes" id="UP001231518">
    <property type="component" value="Chromosome 3"/>
</dbReference>
<feature type="transmembrane region" description="Helical" evidence="1">
    <location>
        <begin position="71"/>
        <end position="96"/>
    </location>
</feature>
<proteinExistence type="predicted"/>
<keyword evidence="1" id="KW-0812">Transmembrane</keyword>
<feature type="transmembrane region" description="Helical" evidence="1">
    <location>
        <begin position="35"/>
        <end position="51"/>
    </location>
</feature>
<name>A0AAD7YLK3_MYTSE</name>
<comment type="caution">
    <text evidence="2">The sequence shown here is derived from an EMBL/GenBank/DDBJ whole genome shotgun (WGS) entry which is preliminary data.</text>
</comment>
<accession>A0AAD7YLK3</accession>
<feature type="transmembrane region" description="Helical" evidence="1">
    <location>
        <begin position="6"/>
        <end position="28"/>
    </location>
</feature>
<keyword evidence="1" id="KW-1133">Transmembrane helix</keyword>
<protein>
    <submittedName>
        <fullName evidence="2">Uncharacterized protein</fullName>
    </submittedName>
</protein>
<sequence length="298" mass="34823">MCNIPVTLPTLASFLMLYSLRCGCFIIWTWTLARSVFYLVFFLVTVLRMYMPDPTPENIMSRPTDDDFFCVFISYVTMIVTECFVMMFAVYLAVGLYYDSAYRVEQYLIGRFCALLIEILTLVTLIFFHHYFLGWYLVFLMIIILELYSFIVVYSYYVDIIEEQEAKECTTVCNPELSDYGDCMTYECPPDPRMQGIQDMRASRHSRAPLPVLQDCPEPRNMPATCITHMPATSTTHMPAPVITYMPEDTRMSYHSRAMRLVQEKLCKPKSDYQHQQCTRTMQDPKLCMCPGYKIPPY</sequence>
<dbReference type="AlphaFoldDB" id="A0AAD7YLK3"/>
<feature type="transmembrane region" description="Helical" evidence="1">
    <location>
        <begin position="134"/>
        <end position="157"/>
    </location>
</feature>
<organism evidence="2 3">
    <name type="scientific">Mythimna separata</name>
    <name type="common">Oriental armyworm</name>
    <name type="synonym">Pseudaletia separata</name>
    <dbReference type="NCBI Taxonomy" id="271217"/>
    <lineage>
        <taxon>Eukaryota</taxon>
        <taxon>Metazoa</taxon>
        <taxon>Ecdysozoa</taxon>
        <taxon>Arthropoda</taxon>
        <taxon>Hexapoda</taxon>
        <taxon>Insecta</taxon>
        <taxon>Pterygota</taxon>
        <taxon>Neoptera</taxon>
        <taxon>Endopterygota</taxon>
        <taxon>Lepidoptera</taxon>
        <taxon>Glossata</taxon>
        <taxon>Ditrysia</taxon>
        <taxon>Noctuoidea</taxon>
        <taxon>Noctuidae</taxon>
        <taxon>Noctuinae</taxon>
        <taxon>Hadenini</taxon>
        <taxon>Mythimna</taxon>
    </lineage>
</organism>
<evidence type="ECO:0000313" key="3">
    <source>
        <dbReference type="Proteomes" id="UP001231518"/>
    </source>
</evidence>
<reference evidence="2" key="1">
    <citation type="submission" date="2023-03" db="EMBL/GenBank/DDBJ databases">
        <title>Chromosome-level genomes of two armyworms, Mythimna separata and Mythimna loreyi, provide insights into the biosynthesis and reception of sex pheromones.</title>
        <authorList>
            <person name="Zhao H."/>
        </authorList>
    </citation>
    <scope>NUCLEOTIDE SEQUENCE</scope>
    <source>
        <strain evidence="2">BeijingLab</strain>
        <tissue evidence="2">Pupa</tissue>
    </source>
</reference>
<feature type="transmembrane region" description="Helical" evidence="1">
    <location>
        <begin position="108"/>
        <end position="128"/>
    </location>
</feature>
<dbReference type="EMBL" id="JARGEI010000014">
    <property type="protein sequence ID" value="KAJ8720018.1"/>
    <property type="molecule type" value="Genomic_DNA"/>
</dbReference>
<evidence type="ECO:0000256" key="1">
    <source>
        <dbReference type="SAM" id="Phobius"/>
    </source>
</evidence>
<evidence type="ECO:0000313" key="2">
    <source>
        <dbReference type="EMBL" id="KAJ8720018.1"/>
    </source>
</evidence>
<gene>
    <name evidence="2" type="ORF">PYW07_012061</name>
</gene>
<keyword evidence="3" id="KW-1185">Reference proteome</keyword>